<feature type="region of interest" description="Disordered" evidence="1">
    <location>
        <begin position="30"/>
        <end position="58"/>
    </location>
</feature>
<dbReference type="AlphaFoldDB" id="A0AAN9P253"/>
<sequence length="95" mass="10503">MVRRFCVEVLASWVRLEIFSSEGIKERMTPGKTVLNTKIPMKPTSTNRRDADGSKKMASLQEGFSMQGMVSVMVKPLGGDKVLLFGLDAVNPEDI</sequence>
<proteinExistence type="predicted"/>
<evidence type="ECO:0000313" key="3">
    <source>
        <dbReference type="Proteomes" id="UP001386955"/>
    </source>
</evidence>
<gene>
    <name evidence="2" type="ORF">VNO78_34281</name>
</gene>
<keyword evidence="3" id="KW-1185">Reference proteome</keyword>
<name>A0AAN9P253_PSOTE</name>
<accession>A0AAN9P253</accession>
<evidence type="ECO:0000256" key="1">
    <source>
        <dbReference type="SAM" id="MobiDB-lite"/>
    </source>
</evidence>
<dbReference type="Proteomes" id="UP001386955">
    <property type="component" value="Unassembled WGS sequence"/>
</dbReference>
<comment type="caution">
    <text evidence="2">The sequence shown here is derived from an EMBL/GenBank/DDBJ whole genome shotgun (WGS) entry which is preliminary data.</text>
</comment>
<reference evidence="2 3" key="1">
    <citation type="submission" date="2024-01" db="EMBL/GenBank/DDBJ databases">
        <title>The genomes of 5 underutilized Papilionoideae crops provide insights into root nodulation and disease resistanc.</title>
        <authorList>
            <person name="Jiang F."/>
        </authorList>
    </citation>
    <scope>NUCLEOTIDE SEQUENCE [LARGE SCALE GENOMIC DNA]</scope>
    <source>
        <strain evidence="2">DUOXIRENSHENG_FW03</strain>
        <tissue evidence="2">Leaves</tissue>
    </source>
</reference>
<evidence type="ECO:0000313" key="2">
    <source>
        <dbReference type="EMBL" id="KAK7379763.1"/>
    </source>
</evidence>
<dbReference type="EMBL" id="JAYMYS010000016">
    <property type="protein sequence ID" value="KAK7379763.1"/>
    <property type="molecule type" value="Genomic_DNA"/>
</dbReference>
<protein>
    <submittedName>
        <fullName evidence="2">Uncharacterized protein</fullName>
    </submittedName>
</protein>
<organism evidence="2 3">
    <name type="scientific">Psophocarpus tetragonolobus</name>
    <name type="common">Winged bean</name>
    <name type="synonym">Dolichos tetragonolobus</name>
    <dbReference type="NCBI Taxonomy" id="3891"/>
    <lineage>
        <taxon>Eukaryota</taxon>
        <taxon>Viridiplantae</taxon>
        <taxon>Streptophyta</taxon>
        <taxon>Embryophyta</taxon>
        <taxon>Tracheophyta</taxon>
        <taxon>Spermatophyta</taxon>
        <taxon>Magnoliopsida</taxon>
        <taxon>eudicotyledons</taxon>
        <taxon>Gunneridae</taxon>
        <taxon>Pentapetalae</taxon>
        <taxon>rosids</taxon>
        <taxon>fabids</taxon>
        <taxon>Fabales</taxon>
        <taxon>Fabaceae</taxon>
        <taxon>Papilionoideae</taxon>
        <taxon>50 kb inversion clade</taxon>
        <taxon>NPAAA clade</taxon>
        <taxon>indigoferoid/millettioid clade</taxon>
        <taxon>Phaseoleae</taxon>
        <taxon>Psophocarpus</taxon>
    </lineage>
</organism>